<gene>
    <name evidence="1" type="ORF">I8J34_18260</name>
</gene>
<dbReference type="RefSeq" id="WP_214363068.1">
    <property type="nucleotide sequence ID" value="NZ_JAEKFT010000025.1"/>
</dbReference>
<proteinExistence type="predicted"/>
<evidence type="ECO:0000313" key="1">
    <source>
        <dbReference type="EMBL" id="MBT0963129.1"/>
    </source>
</evidence>
<name>A0A944H9D6_DENI1</name>
<dbReference type="PROSITE" id="PS51257">
    <property type="entry name" value="PROKAR_LIPOPROTEIN"/>
    <property type="match status" value="1"/>
</dbReference>
<keyword evidence="2" id="KW-1185">Reference proteome</keyword>
<accession>A0A944H9D6</accession>
<dbReference type="EMBL" id="JAEKFT010000025">
    <property type="protein sequence ID" value="MBT0963129.1"/>
    <property type="molecule type" value="Genomic_DNA"/>
</dbReference>
<evidence type="ECO:0000313" key="2">
    <source>
        <dbReference type="Proteomes" id="UP000694660"/>
    </source>
</evidence>
<reference evidence="2" key="1">
    <citation type="journal article" date="2022" name="ISME J.">
        <title>Genetic and phylogenetic analysis of dissimilatory iodate-reducing bacteria identifies potential niches across the world's oceans.</title>
        <authorList>
            <person name="Reyes-Umana V."/>
            <person name="Henning Z."/>
            <person name="Lee K."/>
            <person name="Barnum T.P."/>
            <person name="Coates J.D."/>
        </authorList>
    </citation>
    <scope>NUCLEOTIDE SEQUENCE [LARGE SCALE GENOMIC DNA]</scope>
    <source>
        <strain evidence="2">IR12</strain>
    </source>
</reference>
<organism evidence="1 2">
    <name type="scientific">Denitromonas iodatirespirans</name>
    <dbReference type="NCBI Taxonomy" id="2795389"/>
    <lineage>
        <taxon>Bacteria</taxon>
        <taxon>Pseudomonadati</taxon>
        <taxon>Pseudomonadota</taxon>
        <taxon>Betaproteobacteria</taxon>
        <taxon>Rhodocyclales</taxon>
        <taxon>Zoogloeaceae</taxon>
        <taxon>Denitromonas</taxon>
    </lineage>
</organism>
<dbReference type="InterPro" id="IPR021733">
    <property type="entry name" value="DUF3304"/>
</dbReference>
<dbReference type="Pfam" id="PF11745">
    <property type="entry name" value="DUF3304"/>
    <property type="match status" value="1"/>
</dbReference>
<comment type="caution">
    <text evidence="1">The sequence shown here is derived from an EMBL/GenBank/DDBJ whole genome shotgun (WGS) entry which is preliminary data.</text>
</comment>
<sequence>MTHRLISCDRWIKRFIALFALLTLTACDVTNDDRPDPNVAASSLSRYNFSSEGIQEFYVDGVWGSGVGIGSGGGSVCCVMIPRKWHEGLQVTVEWRRSDCGGVNENNHSKCAGMKGDWPMKILKKTVPIEPYDVLDETQVFFLPYDEIKIYVTDKSPWHAGHPSRLLSKLGDIDQRPFTDAEMKRFMEP</sequence>
<dbReference type="AlphaFoldDB" id="A0A944H9D6"/>
<protein>
    <submittedName>
        <fullName evidence="1">DUF3304 domain-containing protein</fullName>
    </submittedName>
</protein>
<dbReference type="Proteomes" id="UP000694660">
    <property type="component" value="Unassembled WGS sequence"/>
</dbReference>